<comment type="caution">
    <text evidence="3">The sequence shown here is derived from an EMBL/GenBank/DDBJ whole genome shotgun (WGS) entry which is preliminary data.</text>
</comment>
<sequence>MNSCRGCRGRGLLPVLDLGRVPAQDFFPAAAEPVAPEESSHPLAMVLCAGCGLAQLADDDTVTDEPRGVEPVALQRQAVDAVTRVAAAHLLRGSTVREFGSPHGGSWLPLLAERGFATAEVADVVLDSFGLMHEPDQLAAFTRRAQATANDGVLLIQYHSLATIVGKRQWNALRHGHFAYYSTTALLGLLEQAGMSAVQAWEFDLYGGTVLVAARHGHTAPPASVRRIIAAERTFTETAAVATLQSAADAHCRALRDWLEDQAAQHRRVFAYGAASRAVALFALAEVTRRLVAAVADASRAKQGRRMPGTDVPIIAPDELVAAQPDCVLLTLPDLLAEVSVAYPQLTGRWISADRFMTSELANTPQVHRLDREETRI</sequence>
<dbReference type="eggNOG" id="COG0001">
    <property type="taxonomic scope" value="Bacteria"/>
</dbReference>
<dbReference type="OrthoDB" id="3637131at2"/>
<dbReference type="InterPro" id="IPR013691">
    <property type="entry name" value="MeTrfase_14"/>
</dbReference>
<accession>A0A064CDA2</accession>
<proteinExistence type="predicted"/>
<dbReference type="Pfam" id="PF08484">
    <property type="entry name" value="Methyltransf_14"/>
    <property type="match status" value="1"/>
</dbReference>
<dbReference type="Gene3D" id="6.20.50.110">
    <property type="entry name" value="Methyltransferase, zinc-binding domain"/>
    <property type="match status" value="1"/>
</dbReference>
<evidence type="ECO:0000259" key="2">
    <source>
        <dbReference type="Pfam" id="PF08484"/>
    </source>
</evidence>
<dbReference type="RefSeq" id="WP_036340328.1">
    <property type="nucleotide sequence ID" value="NZ_JALN02000001.1"/>
</dbReference>
<dbReference type="InterPro" id="IPR029063">
    <property type="entry name" value="SAM-dependent_MTases_sf"/>
</dbReference>
<dbReference type="AlphaFoldDB" id="A0A064CDA2"/>
<evidence type="ECO:0000313" key="4">
    <source>
        <dbReference type="Proteomes" id="UP000022835"/>
    </source>
</evidence>
<name>A0A064CDA2_9MYCO</name>
<dbReference type="GO" id="GO:0016740">
    <property type="term" value="F:transferase activity"/>
    <property type="evidence" value="ECO:0007669"/>
    <property type="project" value="UniProtKB-KW"/>
</dbReference>
<keyword evidence="4" id="KW-1185">Reference proteome</keyword>
<feature type="domain" description="Methyltransferase putative zinc binding" evidence="1">
    <location>
        <begin position="4"/>
        <end position="58"/>
    </location>
</feature>
<keyword evidence="3" id="KW-0808">Transferase</keyword>
<protein>
    <submittedName>
        <fullName evidence="3">Transferase</fullName>
    </submittedName>
</protein>
<evidence type="ECO:0000259" key="1">
    <source>
        <dbReference type="Pfam" id="PF08421"/>
    </source>
</evidence>
<organism evidence="3 4">
    <name type="scientific">Mycolicibacterium aromaticivorans JS19b1 = JCM 16368</name>
    <dbReference type="NCBI Taxonomy" id="1440774"/>
    <lineage>
        <taxon>Bacteria</taxon>
        <taxon>Bacillati</taxon>
        <taxon>Actinomycetota</taxon>
        <taxon>Actinomycetes</taxon>
        <taxon>Mycobacteriales</taxon>
        <taxon>Mycobacteriaceae</taxon>
        <taxon>Mycolicibacterium</taxon>
    </lineage>
</organism>
<feature type="domain" description="C-methyltransferase" evidence="2">
    <location>
        <begin position="206"/>
        <end position="339"/>
    </location>
</feature>
<dbReference type="Gene3D" id="3.40.50.720">
    <property type="entry name" value="NAD(P)-binding Rossmann-like Domain"/>
    <property type="match status" value="1"/>
</dbReference>
<dbReference type="SUPFAM" id="SSF53335">
    <property type="entry name" value="S-adenosyl-L-methionine-dependent methyltransferases"/>
    <property type="match status" value="1"/>
</dbReference>
<dbReference type="InterPro" id="IPR038576">
    <property type="entry name" value="Methyltransf_Zn-bd_dom_put_sf"/>
</dbReference>
<dbReference type="Pfam" id="PF08421">
    <property type="entry name" value="Methyltransf_13"/>
    <property type="match status" value="1"/>
</dbReference>
<reference evidence="3" key="1">
    <citation type="submission" date="2014-05" db="EMBL/GenBank/DDBJ databases">
        <title>Genome sequence of Mycobacterium aromaticivorans strain JS19b1T (= DSM 45407T).</title>
        <authorList>
            <person name="Kwak Y."/>
            <person name="Park G.-S."/>
            <person name="Li Q.X."/>
            <person name="Lee S.-E."/>
            <person name="Shin J.-H."/>
        </authorList>
    </citation>
    <scope>NUCLEOTIDE SEQUENCE [LARGE SCALE GENOMIC DNA]</scope>
    <source>
        <strain evidence="3">JS19b1</strain>
    </source>
</reference>
<dbReference type="STRING" id="1440774.Y900_006600"/>
<evidence type="ECO:0000313" key="3">
    <source>
        <dbReference type="EMBL" id="KDE98619.1"/>
    </source>
</evidence>
<dbReference type="Proteomes" id="UP000022835">
    <property type="component" value="Unassembled WGS sequence"/>
</dbReference>
<dbReference type="Gene3D" id="3.40.50.150">
    <property type="entry name" value="Vaccinia Virus protein VP39"/>
    <property type="match status" value="1"/>
</dbReference>
<dbReference type="EMBL" id="JALN02000001">
    <property type="protein sequence ID" value="KDE98619.1"/>
    <property type="molecule type" value="Genomic_DNA"/>
</dbReference>
<gene>
    <name evidence="3" type="ORF">Y900_006600</name>
</gene>
<dbReference type="InterPro" id="IPR013630">
    <property type="entry name" value="Methyltransf_Zn-bd_dom_put"/>
</dbReference>